<organism evidence="8 9">
    <name type="scientific">Mytilus galloprovincialis</name>
    <name type="common">Mediterranean mussel</name>
    <dbReference type="NCBI Taxonomy" id="29158"/>
    <lineage>
        <taxon>Eukaryota</taxon>
        <taxon>Metazoa</taxon>
        <taxon>Spiralia</taxon>
        <taxon>Lophotrochozoa</taxon>
        <taxon>Mollusca</taxon>
        <taxon>Bivalvia</taxon>
        <taxon>Autobranchia</taxon>
        <taxon>Pteriomorphia</taxon>
        <taxon>Mytilida</taxon>
        <taxon>Mytiloidea</taxon>
        <taxon>Mytilidae</taxon>
        <taxon>Mytilinae</taxon>
        <taxon>Mytilus</taxon>
    </lineage>
</organism>
<sequence length="807" mass="94109">MERGLRATSPVHVHVEDDVPIHVHVKQKTKTKKAAAKTSNTNLARSSSGRTKKTCSAKARVKSAQSGPWVPAPAKSSSRQKVTWQGPTHRLEINHPTRVEDLSTDEEEQVHGQMRGYEKKIDSLMTEVGTLKNEVELQHTYKELEEREDMLEASKHVMAEQSRELDKTMDELTLTERENRLLRKSVELLADEKDEARYDTEILGSERERLMKKLIETEMDGQAAVKQIGELRDALRRLREENRISSSDSTRLSRHKDLLMEKMADFEATNKALRRILREQHEYEAAAIRLGEQRDVLLKKLADSDRRNERIHIELEDRDRHIRELRGQISAQREEVATLSGLQHSIEQTRAHLQKQLRQKEADCNRMAVQVRTVESSRAQDKIEIEHLTEMLAKAKDKAERDKEALKKATRVQKQRATKSHDALEQLNSQLLEKDAHHEELRSQLEQIHPRYDKVCKEKSQILAENSALKTAFQSFMERYEEKTEISRRLGEVEALMDRVEHSSKSHTDTIVVELREKQQEVAYLKADNEKLKSSIATIEAKFRQADEELVQLRGNLKQYENLVEEYKSQVKVRLHQRLQELEPLPEMLKSSELRLYESQERMNIYEKKNGESTKLISELTAKVEHVTEQMDQMRNKWHDSQDENKLLGTKVDALERKLRDSEDHNRDMSTNIAKRDEALHQTNLRLEEKVRENAGLTRQLENALTDLRRQSENVRDKQGQKERTYQARITDLESQLSQARAEIAKVRREKEESERKFNSRLYDIKDRLEQSHSTNRSMQNYVQFLKNSYANVFGDSVTSYPPTPIS</sequence>
<feature type="compositionally biased region" description="Polar residues" evidence="7">
    <location>
        <begin position="75"/>
        <end position="85"/>
    </location>
</feature>
<evidence type="ECO:0000256" key="7">
    <source>
        <dbReference type="SAM" id="MobiDB-lite"/>
    </source>
</evidence>
<evidence type="ECO:0000256" key="1">
    <source>
        <dbReference type="ARBA" id="ARBA00004300"/>
    </source>
</evidence>
<proteinExistence type="inferred from homology"/>
<evidence type="ECO:0000313" key="9">
    <source>
        <dbReference type="Proteomes" id="UP000596742"/>
    </source>
</evidence>
<evidence type="ECO:0000256" key="5">
    <source>
        <dbReference type="ARBA" id="ARBA00023212"/>
    </source>
</evidence>
<dbReference type="PANTHER" id="PTHR23162:SF10">
    <property type="entry name" value="FI13205P"/>
    <property type="match status" value="1"/>
</dbReference>
<protein>
    <submittedName>
        <fullName evidence="8">Outer dense fiber protein 2</fullName>
    </submittedName>
</protein>
<feature type="coiled-coil region" evidence="6">
    <location>
        <begin position="617"/>
        <end position="757"/>
    </location>
</feature>
<dbReference type="GO" id="GO:0005813">
    <property type="term" value="C:centrosome"/>
    <property type="evidence" value="ECO:0007669"/>
    <property type="project" value="UniProtKB-SubCell"/>
</dbReference>
<comment type="subcellular location">
    <subcellularLocation>
        <location evidence="1">Cytoplasm</location>
        <location evidence="1">Cytoskeleton</location>
        <location evidence="1">Microtubule organizing center</location>
        <location evidence="1">Centrosome</location>
    </subcellularLocation>
</comment>
<feature type="coiled-coil region" evidence="6">
    <location>
        <begin position="114"/>
        <end position="178"/>
    </location>
</feature>
<evidence type="ECO:0000313" key="8">
    <source>
        <dbReference type="EMBL" id="VDI53027.1"/>
    </source>
</evidence>
<dbReference type="SUPFAM" id="SSF57997">
    <property type="entry name" value="Tropomyosin"/>
    <property type="match status" value="1"/>
</dbReference>
<feature type="region of interest" description="Disordered" evidence="7">
    <location>
        <begin position="399"/>
        <end position="422"/>
    </location>
</feature>
<dbReference type="PANTHER" id="PTHR23162">
    <property type="entry name" value="OUTER DENSE FIBER OF SPERM TAILS 2"/>
    <property type="match status" value="1"/>
</dbReference>
<dbReference type="InterPro" id="IPR026099">
    <property type="entry name" value="Odf2-rel"/>
</dbReference>
<feature type="compositionally biased region" description="Basic residues" evidence="7">
    <location>
        <begin position="50"/>
        <end position="61"/>
    </location>
</feature>
<comment type="caution">
    <text evidence="8">The sequence shown here is derived from an EMBL/GenBank/DDBJ whole genome shotgun (WGS) entry which is preliminary data.</text>
</comment>
<feature type="compositionally biased region" description="Polar residues" evidence="7">
    <location>
        <begin position="39"/>
        <end position="49"/>
    </location>
</feature>
<evidence type="ECO:0000256" key="6">
    <source>
        <dbReference type="SAM" id="Coils"/>
    </source>
</evidence>
<evidence type="ECO:0000256" key="2">
    <source>
        <dbReference type="ARBA" id="ARBA00009316"/>
    </source>
</evidence>
<keyword evidence="9" id="KW-1185">Reference proteome</keyword>
<name>A0A8B6FPA7_MYTGA</name>
<comment type="similarity">
    <text evidence="2">Belongs to the ODF2 family.</text>
</comment>
<feature type="compositionally biased region" description="Basic residues" evidence="7">
    <location>
        <begin position="408"/>
        <end position="418"/>
    </location>
</feature>
<evidence type="ECO:0000256" key="3">
    <source>
        <dbReference type="ARBA" id="ARBA00022490"/>
    </source>
</evidence>
<gene>
    <name evidence="8" type="ORF">MGAL_10B014479</name>
</gene>
<dbReference type="Proteomes" id="UP000596742">
    <property type="component" value="Unassembled WGS sequence"/>
</dbReference>
<dbReference type="EMBL" id="UYJE01007250">
    <property type="protein sequence ID" value="VDI53027.1"/>
    <property type="molecule type" value="Genomic_DNA"/>
</dbReference>
<keyword evidence="5" id="KW-0206">Cytoskeleton</keyword>
<feature type="region of interest" description="Disordered" evidence="7">
    <location>
        <begin position="27"/>
        <end position="85"/>
    </location>
</feature>
<keyword evidence="4 6" id="KW-0175">Coiled coil</keyword>
<dbReference type="AlphaFoldDB" id="A0A8B6FPA7"/>
<evidence type="ECO:0000256" key="4">
    <source>
        <dbReference type="ARBA" id="ARBA00023054"/>
    </source>
</evidence>
<keyword evidence="3" id="KW-0963">Cytoplasm</keyword>
<feature type="coiled-coil region" evidence="6">
    <location>
        <begin position="515"/>
        <end position="570"/>
    </location>
</feature>
<dbReference type="GO" id="GO:1902017">
    <property type="term" value="P:regulation of cilium assembly"/>
    <property type="evidence" value="ECO:0007669"/>
    <property type="project" value="TreeGrafter"/>
</dbReference>
<reference evidence="8" key="1">
    <citation type="submission" date="2018-11" db="EMBL/GenBank/DDBJ databases">
        <authorList>
            <person name="Alioto T."/>
            <person name="Alioto T."/>
        </authorList>
    </citation>
    <scope>NUCLEOTIDE SEQUENCE</scope>
</reference>
<accession>A0A8B6FPA7</accession>